<evidence type="ECO:0000313" key="2">
    <source>
        <dbReference type="Proteomes" id="UP000717328"/>
    </source>
</evidence>
<evidence type="ECO:0000313" key="1">
    <source>
        <dbReference type="EMBL" id="KAG5649941.1"/>
    </source>
</evidence>
<dbReference type="AlphaFoldDB" id="A0A9P7GH73"/>
<name>A0A9P7GH73_9AGAR</name>
<reference evidence="1" key="1">
    <citation type="submission" date="2021-02" db="EMBL/GenBank/DDBJ databases">
        <authorList>
            <person name="Nieuwenhuis M."/>
            <person name="Van De Peppel L.J.J."/>
        </authorList>
    </citation>
    <scope>NUCLEOTIDE SEQUENCE</scope>
    <source>
        <strain evidence="1">D49</strain>
    </source>
</reference>
<gene>
    <name evidence="1" type="ORF">H0H81_001377</name>
</gene>
<sequence>MLCVQMLNKVKIAAPACRRHSDTLADFEASIPNDTLAKWREQIEEWEREQWKPIQKAPNPFKSMTKTASERAVQLELAKEVEAQEAADASELSQEIHPSVMIANGLVIEDKQWEDFY</sequence>
<proteinExistence type="predicted"/>
<keyword evidence="2" id="KW-1185">Reference proteome</keyword>
<protein>
    <submittedName>
        <fullName evidence="1">Uncharacterized protein</fullName>
    </submittedName>
</protein>
<organism evidence="1 2">
    <name type="scientific">Sphagnurus paluster</name>
    <dbReference type="NCBI Taxonomy" id="117069"/>
    <lineage>
        <taxon>Eukaryota</taxon>
        <taxon>Fungi</taxon>
        <taxon>Dikarya</taxon>
        <taxon>Basidiomycota</taxon>
        <taxon>Agaricomycotina</taxon>
        <taxon>Agaricomycetes</taxon>
        <taxon>Agaricomycetidae</taxon>
        <taxon>Agaricales</taxon>
        <taxon>Tricholomatineae</taxon>
        <taxon>Lyophyllaceae</taxon>
        <taxon>Sphagnurus</taxon>
    </lineage>
</organism>
<comment type="caution">
    <text evidence="1">The sequence shown here is derived from an EMBL/GenBank/DDBJ whole genome shotgun (WGS) entry which is preliminary data.</text>
</comment>
<accession>A0A9P7GH73</accession>
<dbReference type="Proteomes" id="UP000717328">
    <property type="component" value="Unassembled WGS sequence"/>
</dbReference>
<reference evidence="1" key="2">
    <citation type="submission" date="2021-10" db="EMBL/GenBank/DDBJ databases">
        <title>Phylogenomics reveals ancestral predisposition of the termite-cultivated fungus Termitomyces towards a domesticated lifestyle.</title>
        <authorList>
            <person name="Auxier B."/>
            <person name="Grum-Grzhimaylo A."/>
            <person name="Cardenas M.E."/>
            <person name="Lodge J.D."/>
            <person name="Laessoe T."/>
            <person name="Pedersen O."/>
            <person name="Smith M.E."/>
            <person name="Kuyper T.W."/>
            <person name="Franco-Molano E.A."/>
            <person name="Baroni T.J."/>
            <person name="Aanen D.K."/>
        </authorList>
    </citation>
    <scope>NUCLEOTIDE SEQUENCE</scope>
    <source>
        <strain evidence="1">D49</strain>
    </source>
</reference>
<dbReference type="EMBL" id="JABCKI010000624">
    <property type="protein sequence ID" value="KAG5649941.1"/>
    <property type="molecule type" value="Genomic_DNA"/>
</dbReference>